<proteinExistence type="predicted"/>
<name>A0A0G0QQJ0_9BACT</name>
<organism evidence="1 2">
    <name type="scientific">Candidatus Wolfebacteria bacterium GW2011_GWC2_39_22</name>
    <dbReference type="NCBI Taxonomy" id="1619013"/>
    <lineage>
        <taxon>Bacteria</taxon>
        <taxon>Candidatus Wolfeibacteriota</taxon>
    </lineage>
</organism>
<evidence type="ECO:0000313" key="1">
    <source>
        <dbReference type="EMBL" id="KKR12640.1"/>
    </source>
</evidence>
<dbReference type="SUPFAM" id="SSF52540">
    <property type="entry name" value="P-loop containing nucleoside triphosphate hydrolases"/>
    <property type="match status" value="1"/>
</dbReference>
<dbReference type="InterPro" id="IPR027417">
    <property type="entry name" value="P-loop_NTPase"/>
</dbReference>
<evidence type="ECO:0008006" key="3">
    <source>
        <dbReference type="Google" id="ProtNLM"/>
    </source>
</evidence>
<dbReference type="STRING" id="1619013.UT41_C0001G0184"/>
<sequence>MNQHKGKRLYITGIPTAGKSYLAQKLAEEVGSIAVSLDDFREALVFDERYKKWVEFYLDQDEELYLKTTSPEQMWANLVAQSEAVWPAFMEQINSYADEESPVIFECVNILPHLAHKDLSFPGVCMIGASYEEILARNIEEPRWGDTKELQEQEAKMTFTIERPYYKSEAEKYGIPVFENFDEAFKMALVLLNSSTARNE</sequence>
<dbReference type="EMBL" id="LBWR01000001">
    <property type="protein sequence ID" value="KKR12640.1"/>
    <property type="molecule type" value="Genomic_DNA"/>
</dbReference>
<dbReference type="Gene3D" id="3.40.50.300">
    <property type="entry name" value="P-loop containing nucleotide triphosphate hydrolases"/>
    <property type="match status" value="1"/>
</dbReference>
<comment type="caution">
    <text evidence="1">The sequence shown here is derived from an EMBL/GenBank/DDBJ whole genome shotgun (WGS) entry which is preliminary data.</text>
</comment>
<gene>
    <name evidence="1" type="ORF">UT41_C0001G0184</name>
</gene>
<protein>
    <recommendedName>
        <fullName evidence="3">Shikimate kinase</fullName>
    </recommendedName>
</protein>
<reference evidence="1 2" key="1">
    <citation type="journal article" date="2015" name="Nature">
        <title>rRNA introns, odd ribosomes, and small enigmatic genomes across a large radiation of phyla.</title>
        <authorList>
            <person name="Brown C.T."/>
            <person name="Hug L.A."/>
            <person name="Thomas B.C."/>
            <person name="Sharon I."/>
            <person name="Castelle C.J."/>
            <person name="Singh A."/>
            <person name="Wilkins M.J."/>
            <person name="Williams K.H."/>
            <person name="Banfield J.F."/>
        </authorList>
    </citation>
    <scope>NUCLEOTIDE SEQUENCE [LARGE SCALE GENOMIC DNA]</scope>
</reference>
<dbReference type="Proteomes" id="UP000034665">
    <property type="component" value="Unassembled WGS sequence"/>
</dbReference>
<dbReference type="AlphaFoldDB" id="A0A0G0QQJ0"/>
<accession>A0A0G0QQJ0</accession>
<evidence type="ECO:0000313" key="2">
    <source>
        <dbReference type="Proteomes" id="UP000034665"/>
    </source>
</evidence>